<organism evidence="1">
    <name type="scientific">Oryza nivara</name>
    <name type="common">Indian wild rice</name>
    <name type="synonym">Oryza sativa f. spontanea</name>
    <dbReference type="NCBI Taxonomy" id="4536"/>
    <lineage>
        <taxon>Eukaryota</taxon>
        <taxon>Viridiplantae</taxon>
        <taxon>Streptophyta</taxon>
        <taxon>Embryophyta</taxon>
        <taxon>Tracheophyta</taxon>
        <taxon>Spermatophyta</taxon>
        <taxon>Magnoliopsida</taxon>
        <taxon>Liliopsida</taxon>
        <taxon>Poales</taxon>
        <taxon>Poaceae</taxon>
        <taxon>BOP clade</taxon>
        <taxon>Oryzoideae</taxon>
        <taxon>Oryzeae</taxon>
        <taxon>Oryzinae</taxon>
        <taxon>Oryza</taxon>
    </lineage>
</organism>
<name>A0A679BA80_ORYNI</name>
<sequence length="215" mass="23978">MSDMGYLVRILYSFGEVPGLRTNMPKRQIVPIRCNGRDLQGILQAFHANITSFPMKQNDPDQVSPYGAIHLPLEEICSLTAIKNSDGVLHSLERRDANSFGQEGSENYMAVVRVDRSRQPWSGTTVPCDQEDRDLFAAATTITLGDGNMARFRHSHWLEDKTRNKLAPAIFAASKRKNISVHNSPSMPICLTVDNDPVHGSSQRATGYHHLEVYG</sequence>
<dbReference type="AlphaFoldDB" id="A0A679BA80"/>
<evidence type="ECO:0000313" key="1">
    <source>
        <dbReference type="EMBL" id="BBF89710.1"/>
    </source>
</evidence>
<gene>
    <name evidence="1" type="primary">BBa0001L01.48</name>
</gene>
<reference evidence="1" key="1">
    <citation type="submission" date="2018-08" db="EMBL/GenBank/DDBJ databases">
        <title>Oryza nivara genomic DNA, chromosome 11, BAC clone:BBa0001L01.</title>
        <authorList>
            <person name="Wu J."/>
            <person name="Kanamori H."/>
        </authorList>
    </citation>
    <scope>NUCLEOTIDE SEQUENCE</scope>
    <source>
        <strain evidence="1">W0106</strain>
    </source>
</reference>
<dbReference type="EMBL" id="AP018869">
    <property type="protein sequence ID" value="BBF89710.1"/>
    <property type="molecule type" value="Genomic_DNA"/>
</dbReference>
<protein>
    <submittedName>
        <fullName evidence="1">Uncharacterized protein</fullName>
    </submittedName>
</protein>
<accession>A0A679BA80</accession>
<proteinExistence type="predicted"/>